<evidence type="ECO:0000313" key="3">
    <source>
        <dbReference type="EMBL" id="GAA0505871.1"/>
    </source>
</evidence>
<evidence type="ECO:0000259" key="2">
    <source>
        <dbReference type="Pfam" id="PF13387"/>
    </source>
</evidence>
<keyword evidence="1" id="KW-0812">Transmembrane</keyword>
<proteinExistence type="predicted"/>
<keyword evidence="1" id="KW-0472">Membrane</keyword>
<sequence>MFRPMRTFLLSALAVLVFLPTTLWAAFALRYQVPGPLPVKIAAAVAGAAFGLGMLWLALAGRPAWGVGLYVVAFGLLLAWWHSIAPSNDRVWADDVAQMTTGQVDGHVVTLRNVRNFDWRGPNDYTPRWETRSYDLTRLASVDLILSYWTIEAIAHTLVSFGFEDGRQLVFSVEIRKERHEKFSSIGGFFKEFETSVVAADERDIVRVRTNIRGEDDYLYRVSMPREAMMSLFLAYVDEANKLVSKPRFYHTITANCTTIVYHMMTRIIPGLPMDYRLVLAGYLPGYIYDVRGLDTSHTLADLKRLGRITQRARDADADPDFSQAIRRGVPGIAAR</sequence>
<dbReference type="InterPro" id="IPR025178">
    <property type="entry name" value="Lnb_N"/>
</dbReference>
<accession>A0ABP3LS04</accession>
<reference evidence="4" key="1">
    <citation type="journal article" date="2019" name="Int. J. Syst. Evol. Microbiol.">
        <title>The Global Catalogue of Microorganisms (GCM) 10K type strain sequencing project: providing services to taxonomists for standard genome sequencing and annotation.</title>
        <authorList>
            <consortium name="The Broad Institute Genomics Platform"/>
            <consortium name="The Broad Institute Genome Sequencing Center for Infectious Disease"/>
            <person name="Wu L."/>
            <person name="Ma J."/>
        </authorList>
    </citation>
    <scope>NUCLEOTIDE SEQUENCE [LARGE SCALE GENOMIC DNA]</scope>
    <source>
        <strain evidence="4">JCM 14330</strain>
    </source>
</reference>
<keyword evidence="1" id="KW-1133">Transmembrane helix</keyword>
<evidence type="ECO:0000256" key="1">
    <source>
        <dbReference type="SAM" id="Phobius"/>
    </source>
</evidence>
<feature type="transmembrane region" description="Helical" evidence="1">
    <location>
        <begin position="64"/>
        <end position="81"/>
    </location>
</feature>
<gene>
    <name evidence="3" type="ORF">GCM10009097_23700</name>
</gene>
<protein>
    <submittedName>
        <fullName evidence="3">DUF4105 domain-containing protein</fullName>
    </submittedName>
</protein>
<dbReference type="Proteomes" id="UP001501706">
    <property type="component" value="Unassembled WGS sequence"/>
</dbReference>
<keyword evidence="4" id="KW-1185">Reference proteome</keyword>
<evidence type="ECO:0000313" key="4">
    <source>
        <dbReference type="Proteomes" id="UP001501706"/>
    </source>
</evidence>
<comment type="caution">
    <text evidence="3">The sequence shown here is derived from an EMBL/GenBank/DDBJ whole genome shotgun (WGS) entry which is preliminary data.</text>
</comment>
<dbReference type="EMBL" id="BAAAEN010000007">
    <property type="protein sequence ID" value="GAA0505871.1"/>
    <property type="molecule type" value="Genomic_DNA"/>
</dbReference>
<name>A0ABP3LS04_9BURK</name>
<organism evidence="3 4">
    <name type="scientific">Pigmentiphaga daeguensis</name>
    <dbReference type="NCBI Taxonomy" id="414049"/>
    <lineage>
        <taxon>Bacteria</taxon>
        <taxon>Pseudomonadati</taxon>
        <taxon>Pseudomonadota</taxon>
        <taxon>Betaproteobacteria</taxon>
        <taxon>Burkholderiales</taxon>
        <taxon>Alcaligenaceae</taxon>
        <taxon>Pigmentiphaga</taxon>
    </lineage>
</organism>
<feature type="transmembrane region" description="Helical" evidence="1">
    <location>
        <begin position="41"/>
        <end position="59"/>
    </location>
</feature>
<dbReference type="Pfam" id="PF13387">
    <property type="entry name" value="Lnb_N"/>
    <property type="match status" value="1"/>
</dbReference>
<feature type="domain" description="Lnb N-terminal periplasmic" evidence="2">
    <location>
        <begin position="125"/>
        <end position="281"/>
    </location>
</feature>